<name>A0AAD5RUT4_9PEZI</name>
<accession>A0AAD5RUT4</accession>
<dbReference type="AlphaFoldDB" id="A0AAD5RUT4"/>
<sequence length="202" mass="21602">MDVDHVSTLFQAANSARLRSVEDLAKCLEAANLGTESSQFTPLSGPVLLLTPVVQHLEGNTRSTDPFEPLGQRLSKGLSKEQALTVNHVPYIHLAGITDVHAQHIEKATSVIFCVSGPSASGQASQTHLARKAYDLAKNARFIILLCCRPSLLSPPPPSGSTVVEIDDYSGKCLEKAAGDMLSGNLRRFESSLYNLYRGGGG</sequence>
<dbReference type="Proteomes" id="UP001201980">
    <property type="component" value="Unassembled WGS sequence"/>
</dbReference>
<comment type="caution">
    <text evidence="1">The sequence shown here is derived from an EMBL/GenBank/DDBJ whole genome shotgun (WGS) entry which is preliminary data.</text>
</comment>
<protein>
    <submittedName>
        <fullName evidence="1">Uncharacterized protein</fullName>
    </submittedName>
</protein>
<reference evidence="1" key="1">
    <citation type="submission" date="2022-07" db="EMBL/GenBank/DDBJ databases">
        <title>Draft genome sequence of Zalerion maritima ATCC 34329, a (micro)plastics degrading marine fungus.</title>
        <authorList>
            <person name="Paco A."/>
            <person name="Goncalves M.F.M."/>
            <person name="Rocha-Santos T.A.P."/>
            <person name="Alves A."/>
        </authorList>
    </citation>
    <scope>NUCLEOTIDE SEQUENCE</scope>
    <source>
        <strain evidence="1">ATCC 34329</strain>
    </source>
</reference>
<organism evidence="1 2">
    <name type="scientific">Zalerion maritima</name>
    <dbReference type="NCBI Taxonomy" id="339359"/>
    <lineage>
        <taxon>Eukaryota</taxon>
        <taxon>Fungi</taxon>
        <taxon>Dikarya</taxon>
        <taxon>Ascomycota</taxon>
        <taxon>Pezizomycotina</taxon>
        <taxon>Sordariomycetes</taxon>
        <taxon>Lulworthiomycetidae</taxon>
        <taxon>Lulworthiales</taxon>
        <taxon>Lulworthiaceae</taxon>
        <taxon>Zalerion</taxon>
    </lineage>
</organism>
<gene>
    <name evidence="1" type="ORF">MKZ38_009392</name>
</gene>
<evidence type="ECO:0000313" key="2">
    <source>
        <dbReference type="Proteomes" id="UP001201980"/>
    </source>
</evidence>
<dbReference type="EMBL" id="JAKWBI020000072">
    <property type="protein sequence ID" value="KAJ2903740.1"/>
    <property type="molecule type" value="Genomic_DNA"/>
</dbReference>
<evidence type="ECO:0000313" key="1">
    <source>
        <dbReference type="EMBL" id="KAJ2903740.1"/>
    </source>
</evidence>
<keyword evidence="2" id="KW-1185">Reference proteome</keyword>
<proteinExistence type="predicted"/>